<feature type="compositionally biased region" description="Basic and acidic residues" evidence="1">
    <location>
        <begin position="38"/>
        <end position="55"/>
    </location>
</feature>
<dbReference type="EMBL" id="JAULUE010002056">
    <property type="protein sequence ID" value="KAK5889822.1"/>
    <property type="molecule type" value="Genomic_DNA"/>
</dbReference>
<feature type="compositionally biased region" description="Gly residues" evidence="1">
    <location>
        <begin position="63"/>
        <end position="79"/>
    </location>
</feature>
<keyword evidence="3" id="KW-1185">Reference proteome</keyword>
<dbReference type="AlphaFoldDB" id="A0AAN8GTN9"/>
<dbReference type="Proteomes" id="UP001335648">
    <property type="component" value="Unassembled WGS sequence"/>
</dbReference>
<feature type="region of interest" description="Disordered" evidence="1">
    <location>
        <begin position="1"/>
        <end position="115"/>
    </location>
</feature>
<name>A0AAN8GTN9_9TELE</name>
<evidence type="ECO:0000313" key="3">
    <source>
        <dbReference type="Proteomes" id="UP001335648"/>
    </source>
</evidence>
<evidence type="ECO:0000313" key="2">
    <source>
        <dbReference type="EMBL" id="KAK5889822.1"/>
    </source>
</evidence>
<evidence type="ECO:0000256" key="1">
    <source>
        <dbReference type="SAM" id="MobiDB-lite"/>
    </source>
</evidence>
<feature type="compositionally biased region" description="Basic and acidic residues" evidence="1">
    <location>
        <begin position="86"/>
        <end position="96"/>
    </location>
</feature>
<protein>
    <submittedName>
        <fullName evidence="2">Uncharacterized protein</fullName>
    </submittedName>
</protein>
<gene>
    <name evidence="2" type="ORF">CesoFtcFv8_013405</name>
</gene>
<accession>A0AAN8GTN9</accession>
<reference evidence="2 3" key="1">
    <citation type="journal article" date="2023" name="Mol. Biol. Evol.">
        <title>Genomics of Secondarily Temperate Adaptation in the Only Non-Antarctic Icefish.</title>
        <authorList>
            <person name="Rivera-Colon A.G."/>
            <person name="Rayamajhi N."/>
            <person name="Minhas B.F."/>
            <person name="Madrigal G."/>
            <person name="Bilyk K.T."/>
            <person name="Yoon V."/>
            <person name="Hune M."/>
            <person name="Gregory S."/>
            <person name="Cheng C.H.C."/>
            <person name="Catchen J.M."/>
        </authorList>
    </citation>
    <scope>NUCLEOTIDE SEQUENCE [LARGE SCALE GENOMIC DNA]</scope>
    <source>
        <strain evidence="2">JC2023a</strain>
    </source>
</reference>
<comment type="caution">
    <text evidence="2">The sequence shown here is derived from an EMBL/GenBank/DDBJ whole genome shotgun (WGS) entry which is preliminary data.</text>
</comment>
<proteinExistence type="predicted"/>
<sequence>MAARFLTAREVQGKLYANAAAQDSRDLSSEEEEEEKEKEEHGEDEPRGKGVRGEEDALEYGDEGPGVRGQRSRGGGRGAGFARTTGRTERAERAPRDAGPQPGARGTEFGRRTRG</sequence>
<organism evidence="2 3">
    <name type="scientific">Champsocephalus esox</name>
    <name type="common">pike icefish</name>
    <dbReference type="NCBI Taxonomy" id="159716"/>
    <lineage>
        <taxon>Eukaryota</taxon>
        <taxon>Metazoa</taxon>
        <taxon>Chordata</taxon>
        <taxon>Craniata</taxon>
        <taxon>Vertebrata</taxon>
        <taxon>Euteleostomi</taxon>
        <taxon>Actinopterygii</taxon>
        <taxon>Neopterygii</taxon>
        <taxon>Teleostei</taxon>
        <taxon>Neoteleostei</taxon>
        <taxon>Acanthomorphata</taxon>
        <taxon>Eupercaria</taxon>
        <taxon>Perciformes</taxon>
        <taxon>Notothenioidei</taxon>
        <taxon>Channichthyidae</taxon>
        <taxon>Champsocephalus</taxon>
    </lineage>
</organism>